<accession>A0A7U7GBR4</accession>
<evidence type="ECO:0000256" key="1">
    <source>
        <dbReference type="SAM" id="MobiDB-lite"/>
    </source>
</evidence>
<sequence>MGRLSRPLNSDAVKAADDEFYAKHPELVKEGKRIPLSATDPSQAGLRQEWVELYKKHGGKEEDDTNKPPAKKPADPVQPCPLQKSISGQFKETEVKCGDPGHVEADGVQISEGANTTFSIYRVRDNKALKSVSAPMNGQKVRDLAWQPKRPNDHQKNDKYLFDVSADGQKAKSSNQFGFFEYPDYGPETKTIACSSGRFGWTGKFDIQYSNDEVVVTVKIKLINRQGQKPASATDPMPDAGDPVSDEDKASMKADVEGKLSKKMKLYRESCAFAAACICLKPIKIVVDFVESGQHHDVNLFQGAGRANASNWTRVKTRDNSWAHETGHLLAWYDEYTGGATGTTPRWQDPAPSHVMSSGLTVPPEYGWDFRDWFAGKTGEQWKIK</sequence>
<keyword evidence="3" id="KW-1185">Reference proteome</keyword>
<gene>
    <name evidence="2" type="ORF">BN874_1940004</name>
</gene>
<organism evidence="2 3">
    <name type="scientific">Candidatus Contendobacter odensis Run_B_J11</name>
    <dbReference type="NCBI Taxonomy" id="1400861"/>
    <lineage>
        <taxon>Bacteria</taxon>
        <taxon>Pseudomonadati</taxon>
        <taxon>Pseudomonadota</taxon>
        <taxon>Gammaproteobacteria</taxon>
        <taxon>Candidatus Competibacteraceae</taxon>
        <taxon>Candidatus Contendibacter</taxon>
    </lineage>
</organism>
<feature type="region of interest" description="Disordered" evidence="1">
    <location>
        <begin position="227"/>
        <end position="251"/>
    </location>
</feature>
<dbReference type="RefSeq" id="WP_034432033.1">
    <property type="nucleotide sequence ID" value="NZ_CBTK010000106.1"/>
</dbReference>
<name>A0A7U7GBR4_9GAMM</name>
<dbReference type="AlphaFoldDB" id="A0A7U7GBR4"/>
<evidence type="ECO:0000313" key="3">
    <source>
        <dbReference type="Proteomes" id="UP000019184"/>
    </source>
</evidence>
<reference evidence="2 3" key="1">
    <citation type="journal article" date="2014" name="ISME J.">
        <title>Candidatus Competibacter-lineage genomes retrieved from metagenomes reveal functional metabolic diversity.</title>
        <authorList>
            <person name="McIlroy S.J."/>
            <person name="Albertsen M."/>
            <person name="Andresen E.K."/>
            <person name="Saunders A.M."/>
            <person name="Kristiansen R."/>
            <person name="Stokholm-Bjerregaard M."/>
            <person name="Nielsen K.L."/>
            <person name="Nielsen P.H."/>
        </authorList>
    </citation>
    <scope>NUCLEOTIDE SEQUENCE [LARGE SCALE GENOMIC DNA]</scope>
    <source>
        <strain evidence="2 3">Run_B_J11</strain>
    </source>
</reference>
<protein>
    <recommendedName>
        <fullName evidence="4">Lysine-specific metallo-endopeptidase domain-containing protein</fullName>
    </recommendedName>
</protein>
<dbReference type="EMBL" id="CBTK010000106">
    <property type="protein sequence ID" value="CDH44860.1"/>
    <property type="molecule type" value="Genomic_DNA"/>
</dbReference>
<proteinExistence type="predicted"/>
<dbReference type="Proteomes" id="UP000019184">
    <property type="component" value="Unassembled WGS sequence"/>
</dbReference>
<evidence type="ECO:0000313" key="2">
    <source>
        <dbReference type="EMBL" id="CDH44860.1"/>
    </source>
</evidence>
<evidence type="ECO:0008006" key="4">
    <source>
        <dbReference type="Google" id="ProtNLM"/>
    </source>
</evidence>
<feature type="region of interest" description="Disordered" evidence="1">
    <location>
        <begin position="53"/>
        <end position="83"/>
    </location>
</feature>
<comment type="caution">
    <text evidence="2">The sequence shown here is derived from an EMBL/GenBank/DDBJ whole genome shotgun (WGS) entry which is preliminary data.</text>
</comment>